<reference evidence="2" key="1">
    <citation type="journal article" date="2019" name="Int. J. Syst. Evol. Microbiol.">
        <title>The Global Catalogue of Microorganisms (GCM) 10K type strain sequencing project: providing services to taxonomists for standard genome sequencing and annotation.</title>
        <authorList>
            <consortium name="The Broad Institute Genomics Platform"/>
            <consortium name="The Broad Institute Genome Sequencing Center for Infectious Disease"/>
            <person name="Wu L."/>
            <person name="Ma J."/>
        </authorList>
    </citation>
    <scope>NUCLEOTIDE SEQUENCE [LARGE SCALE GENOMIC DNA]</scope>
    <source>
        <strain evidence="2">CCM 7526</strain>
    </source>
</reference>
<name>A0ABW4A1S2_9ACTN</name>
<dbReference type="EMBL" id="JBHTMK010000004">
    <property type="protein sequence ID" value="MFD1364220.1"/>
    <property type="molecule type" value="Genomic_DNA"/>
</dbReference>
<evidence type="ECO:0000313" key="1">
    <source>
        <dbReference type="EMBL" id="MFD1364220.1"/>
    </source>
</evidence>
<organism evidence="1 2">
    <name type="scientific">Actinoplanes sichuanensis</name>
    <dbReference type="NCBI Taxonomy" id="512349"/>
    <lineage>
        <taxon>Bacteria</taxon>
        <taxon>Bacillati</taxon>
        <taxon>Actinomycetota</taxon>
        <taxon>Actinomycetes</taxon>
        <taxon>Micromonosporales</taxon>
        <taxon>Micromonosporaceae</taxon>
        <taxon>Actinoplanes</taxon>
    </lineage>
</organism>
<gene>
    <name evidence="1" type="ORF">ACFQ5G_02560</name>
</gene>
<keyword evidence="2" id="KW-1185">Reference proteome</keyword>
<proteinExistence type="predicted"/>
<accession>A0ABW4A1S2</accession>
<protein>
    <submittedName>
        <fullName evidence="1">Uncharacterized protein</fullName>
    </submittedName>
</protein>
<evidence type="ECO:0000313" key="2">
    <source>
        <dbReference type="Proteomes" id="UP001597183"/>
    </source>
</evidence>
<dbReference type="Proteomes" id="UP001597183">
    <property type="component" value="Unassembled WGS sequence"/>
</dbReference>
<comment type="caution">
    <text evidence="1">The sequence shown here is derived from an EMBL/GenBank/DDBJ whole genome shotgun (WGS) entry which is preliminary data.</text>
</comment>
<sequence length="89" mass="10001">MTADYRLDVPAGFDDSADEDGQVHAMARRLFSATTAAEVFGKAQRWIAQQQIFVVDVSWNRMHDEPEPYVLSVYFTFEPEPAESQTAGS</sequence>
<dbReference type="RefSeq" id="WP_317793863.1">
    <property type="nucleotide sequence ID" value="NZ_AP028461.1"/>
</dbReference>